<dbReference type="InterPro" id="IPR050469">
    <property type="entry name" value="Diguanylate_Cyclase"/>
</dbReference>
<dbReference type="GO" id="GO:0043709">
    <property type="term" value="P:cell adhesion involved in single-species biofilm formation"/>
    <property type="evidence" value="ECO:0007669"/>
    <property type="project" value="TreeGrafter"/>
</dbReference>
<reference evidence="5" key="1">
    <citation type="submission" date="2022-09" db="EMBL/GenBank/DDBJ databases">
        <title>Intensive care unit water sources are persistently colonized with multi-drug resistant bacteria and are the site of extensive horizontal gene transfer of antibiotic resistance genes.</title>
        <authorList>
            <person name="Diorio-Toth L."/>
        </authorList>
    </citation>
    <scope>NUCLEOTIDE SEQUENCE</scope>
    <source>
        <strain evidence="5">GD03686</strain>
    </source>
</reference>
<dbReference type="FunFam" id="3.30.70.270:FF:000001">
    <property type="entry name" value="Diguanylate cyclase domain protein"/>
    <property type="match status" value="1"/>
</dbReference>
<dbReference type="RefSeq" id="WP_279841878.1">
    <property type="nucleotide sequence ID" value="NZ_JAOCIA010000011.1"/>
</dbReference>
<dbReference type="NCBIfam" id="TIGR00254">
    <property type="entry name" value="GGDEF"/>
    <property type="match status" value="1"/>
</dbReference>
<dbReference type="Pfam" id="PF00990">
    <property type="entry name" value="GGDEF"/>
    <property type="match status" value="1"/>
</dbReference>
<dbReference type="InterPro" id="IPR029787">
    <property type="entry name" value="Nucleotide_cyclase"/>
</dbReference>
<feature type="transmembrane region" description="Helical" evidence="3">
    <location>
        <begin position="303"/>
        <end position="325"/>
    </location>
</feature>
<evidence type="ECO:0000256" key="2">
    <source>
        <dbReference type="ARBA" id="ARBA00034247"/>
    </source>
</evidence>
<keyword evidence="3" id="KW-1133">Transmembrane helix</keyword>
<dbReference type="Gene3D" id="3.30.450.20">
    <property type="entry name" value="PAS domain"/>
    <property type="match status" value="1"/>
</dbReference>
<feature type="transmembrane region" description="Helical" evidence="3">
    <location>
        <begin position="12"/>
        <end position="34"/>
    </location>
</feature>
<dbReference type="GO" id="GO:1902201">
    <property type="term" value="P:negative regulation of bacterial-type flagellum-dependent cell motility"/>
    <property type="evidence" value="ECO:0007669"/>
    <property type="project" value="TreeGrafter"/>
</dbReference>
<comment type="caution">
    <text evidence="5">The sequence shown here is derived from an EMBL/GenBank/DDBJ whole genome shotgun (WGS) entry which is preliminary data.</text>
</comment>
<proteinExistence type="predicted"/>
<accession>A0AA43AUM2</accession>
<dbReference type="AlphaFoldDB" id="A0AA43AUM2"/>
<dbReference type="EC" id="2.7.7.65" evidence="1"/>
<protein>
    <recommendedName>
        <fullName evidence="1">diguanylate cyclase</fullName>
        <ecNumber evidence="1">2.7.7.65</ecNumber>
    </recommendedName>
</protein>
<evidence type="ECO:0000313" key="6">
    <source>
        <dbReference type="Proteomes" id="UP001161294"/>
    </source>
</evidence>
<gene>
    <name evidence="5" type="ORF">N5J23_08315</name>
</gene>
<dbReference type="EMBL" id="JAOCJW010000013">
    <property type="protein sequence ID" value="MDH2005548.1"/>
    <property type="molecule type" value="Genomic_DNA"/>
</dbReference>
<dbReference type="CDD" id="cd01949">
    <property type="entry name" value="GGDEF"/>
    <property type="match status" value="1"/>
</dbReference>
<comment type="catalytic activity">
    <reaction evidence="2">
        <text>2 GTP = 3',3'-c-di-GMP + 2 diphosphate</text>
        <dbReference type="Rhea" id="RHEA:24898"/>
        <dbReference type="ChEBI" id="CHEBI:33019"/>
        <dbReference type="ChEBI" id="CHEBI:37565"/>
        <dbReference type="ChEBI" id="CHEBI:58805"/>
        <dbReference type="EC" id="2.7.7.65"/>
    </reaction>
</comment>
<dbReference type="Gene3D" id="3.30.70.270">
    <property type="match status" value="1"/>
</dbReference>
<dbReference type="PANTHER" id="PTHR45138:SF9">
    <property type="entry name" value="DIGUANYLATE CYCLASE DGCM-RELATED"/>
    <property type="match status" value="1"/>
</dbReference>
<evidence type="ECO:0000256" key="3">
    <source>
        <dbReference type="SAM" id="Phobius"/>
    </source>
</evidence>
<evidence type="ECO:0000259" key="4">
    <source>
        <dbReference type="PROSITE" id="PS50887"/>
    </source>
</evidence>
<feature type="domain" description="GGDEF" evidence="4">
    <location>
        <begin position="509"/>
        <end position="648"/>
    </location>
</feature>
<dbReference type="Proteomes" id="UP001161294">
    <property type="component" value="Unassembled WGS sequence"/>
</dbReference>
<sequence>MHKLQQYKDKHLWHVIAVVVIVQVVLAWAGMHVYTERELRYRHQIESVLKSNNDRVLQSLAKWRSSTLAAAESLMDDRLFAQALSRWLVQHDALVRDDLENRLRSLTERNEFAKVLLLDAEGRILIATAGAEERTLPEREQAALQQALLQAQAVVVEPYRQAQFAYPTFSVLTPLYDGLQPLGALWMVVDLRANLFPLLNVIQQGSATAESMLLQREGLDVVHINPLRHRISQPLEKLASVEQDDDLVAVQAFAGIRGVLYGPDYRRHQVLAASGVVPDSPWLLVSKIDVTEAFAHDQRKEGVFLGLLIGGSAFLMLSTVLYWIWLTGKREHVLKIELENHMKWLERAQKTALLGFFSIDFSNRKIELSPMAVEILGTQGQRQLTFSDLARYIPAEQIKRTLRKLLKVRRFGTVQKIEFDLRPQLPQSHTHTLECWCEMEDAAAYDQTAKIIGTIQDITQRKATDQALEEYRTLLEHQVRKDSLTGLSNRRALDEALDRAWEHAMRDNRPLAVLVIDIDHFKSYNDHYGHLQGDVCLQQVAQVLEQQVQGGHGSVFRFGGEEFVVLLPSTTLAQAEQIACHLCQDIQMQGLENAAAPEVQVVTISVGVASVTPRTGDCLGGRSLMAMADAALYQAKSAGRNQVCVQTAD</sequence>
<keyword evidence="3" id="KW-0472">Membrane</keyword>
<dbReference type="PANTHER" id="PTHR45138">
    <property type="entry name" value="REGULATORY COMPONENTS OF SENSORY TRANSDUCTION SYSTEM"/>
    <property type="match status" value="1"/>
</dbReference>
<keyword evidence="3" id="KW-0812">Transmembrane</keyword>
<evidence type="ECO:0000313" key="5">
    <source>
        <dbReference type="EMBL" id="MDH2005548.1"/>
    </source>
</evidence>
<dbReference type="InterPro" id="IPR043128">
    <property type="entry name" value="Rev_trsase/Diguanyl_cyclase"/>
</dbReference>
<dbReference type="InterPro" id="IPR000160">
    <property type="entry name" value="GGDEF_dom"/>
</dbReference>
<name>A0AA43AUM2_9BURK</name>
<dbReference type="SMART" id="SM00267">
    <property type="entry name" value="GGDEF"/>
    <property type="match status" value="1"/>
</dbReference>
<dbReference type="SUPFAM" id="SSF55785">
    <property type="entry name" value="PYP-like sensor domain (PAS domain)"/>
    <property type="match status" value="1"/>
</dbReference>
<dbReference type="InterPro" id="IPR035965">
    <property type="entry name" value="PAS-like_dom_sf"/>
</dbReference>
<dbReference type="GO" id="GO:0005886">
    <property type="term" value="C:plasma membrane"/>
    <property type="evidence" value="ECO:0007669"/>
    <property type="project" value="TreeGrafter"/>
</dbReference>
<dbReference type="SUPFAM" id="SSF55073">
    <property type="entry name" value="Nucleotide cyclase"/>
    <property type="match status" value="1"/>
</dbReference>
<dbReference type="PROSITE" id="PS50887">
    <property type="entry name" value="GGDEF"/>
    <property type="match status" value="1"/>
</dbReference>
<organism evidence="5 6">
    <name type="scientific">Comamonas aquatica</name>
    <dbReference type="NCBI Taxonomy" id="225991"/>
    <lineage>
        <taxon>Bacteria</taxon>
        <taxon>Pseudomonadati</taxon>
        <taxon>Pseudomonadota</taxon>
        <taxon>Betaproteobacteria</taxon>
        <taxon>Burkholderiales</taxon>
        <taxon>Comamonadaceae</taxon>
        <taxon>Comamonas</taxon>
    </lineage>
</organism>
<dbReference type="GO" id="GO:0052621">
    <property type="term" value="F:diguanylate cyclase activity"/>
    <property type="evidence" value="ECO:0007669"/>
    <property type="project" value="UniProtKB-EC"/>
</dbReference>
<evidence type="ECO:0000256" key="1">
    <source>
        <dbReference type="ARBA" id="ARBA00012528"/>
    </source>
</evidence>